<feature type="region of interest" description="Disordered" evidence="1">
    <location>
        <begin position="20"/>
        <end position="44"/>
    </location>
</feature>
<evidence type="ECO:0000313" key="2">
    <source>
        <dbReference type="EMBL" id="OCB78646.1"/>
    </source>
</evidence>
<dbReference type="PROSITE" id="PS51257">
    <property type="entry name" value="PROKAR_LIPOPROTEIN"/>
    <property type="match status" value="1"/>
</dbReference>
<accession>A0A1B9E9N0</accession>
<evidence type="ECO:0000313" key="3">
    <source>
        <dbReference type="Proteomes" id="UP000093510"/>
    </source>
</evidence>
<organism evidence="2 3">
    <name type="scientific">Flavobacterium crassostreae</name>
    <dbReference type="NCBI Taxonomy" id="1763534"/>
    <lineage>
        <taxon>Bacteria</taxon>
        <taxon>Pseudomonadati</taxon>
        <taxon>Bacteroidota</taxon>
        <taxon>Flavobacteriia</taxon>
        <taxon>Flavobacteriales</taxon>
        <taxon>Flavobacteriaceae</taxon>
        <taxon>Flavobacterium</taxon>
    </lineage>
</organism>
<proteinExistence type="predicted"/>
<gene>
    <name evidence="2" type="ORF">LPBF_01230</name>
</gene>
<dbReference type="AlphaFoldDB" id="A0A1B9E9N0"/>
<reference evidence="2 3" key="1">
    <citation type="submission" date="2016-03" db="EMBL/GenBank/DDBJ databases">
        <authorList>
            <person name="Ploux O."/>
        </authorList>
    </citation>
    <scope>NUCLEOTIDE SEQUENCE [LARGE SCALE GENOMIC DNA]</scope>
    <source>
        <strain evidence="2 3">LPB0076</strain>
    </source>
</reference>
<dbReference type="Gene3D" id="2.40.128.110">
    <property type="entry name" value="Lipid/polyisoprenoid-binding, YceI-like"/>
    <property type="match status" value="1"/>
</dbReference>
<sequence>MKNLKHLALSLLTLTAISCKETPKNTPEPTPAATTTTQPETNTANSYQIIDSATTVNFTAYKTTDKVAVKGSFQKINLTNTKQAKTALEALHGTQFSIPVKSLYTNDASGTRDPKILKFFFGTMKNTQLISGVFKVADNNQCSIDVTLNGKTANIPLKYTANTDTKLSFDGIMHLENWDALAAVAAINKACLALHTGKDGVSKTWNEVALHAEVLLHKN</sequence>
<dbReference type="RefSeq" id="WP_066331394.1">
    <property type="nucleotide sequence ID" value="NZ_CP017688.1"/>
</dbReference>
<dbReference type="InterPro" id="IPR036761">
    <property type="entry name" value="TTHA0802/YceI-like_sf"/>
</dbReference>
<dbReference type="OrthoDB" id="5292899at2"/>
<dbReference type="EMBL" id="LVEP01000002">
    <property type="protein sequence ID" value="OCB78646.1"/>
    <property type="molecule type" value="Genomic_DNA"/>
</dbReference>
<name>A0A1B9E9N0_9FLAO</name>
<comment type="caution">
    <text evidence="2">The sequence shown here is derived from an EMBL/GenBank/DDBJ whole genome shotgun (WGS) entry which is preliminary data.</text>
</comment>
<protein>
    <submittedName>
        <fullName evidence="2">Uncharacterized protein</fullName>
    </submittedName>
</protein>
<dbReference type="Proteomes" id="UP000093510">
    <property type="component" value="Unassembled WGS sequence"/>
</dbReference>
<keyword evidence="3" id="KW-1185">Reference proteome</keyword>
<dbReference type="STRING" id="1763534.GCA_001831475_01715"/>
<evidence type="ECO:0000256" key="1">
    <source>
        <dbReference type="SAM" id="MobiDB-lite"/>
    </source>
</evidence>